<keyword evidence="2 8" id="KW-0132">Cell division</keyword>
<evidence type="ECO:0000256" key="1">
    <source>
        <dbReference type="ARBA" id="ARBA00011065"/>
    </source>
</evidence>
<evidence type="ECO:0000256" key="6">
    <source>
        <dbReference type="ARBA" id="ARBA00023306"/>
    </source>
</evidence>
<feature type="region of interest" description="Disordered" evidence="9">
    <location>
        <begin position="1"/>
        <end position="42"/>
    </location>
</feature>
<dbReference type="PANTHER" id="PTHR10828:SF76">
    <property type="entry name" value="M-PHASE INDUCER PHOSPHATASE"/>
    <property type="match status" value="1"/>
</dbReference>
<keyword evidence="5 8" id="KW-0904">Protein phosphatase</keyword>
<evidence type="ECO:0000256" key="4">
    <source>
        <dbReference type="ARBA" id="ARBA00022801"/>
    </source>
</evidence>
<dbReference type="PANTHER" id="PTHR10828">
    <property type="entry name" value="M-PHASE INDUCER PHOSPHATASE DUAL SPECIFICITY PHOSPHATASE CDC25"/>
    <property type="match status" value="1"/>
</dbReference>
<dbReference type="GO" id="GO:0004725">
    <property type="term" value="F:protein tyrosine phosphatase activity"/>
    <property type="evidence" value="ECO:0007669"/>
    <property type="project" value="UniProtKB-UniRule"/>
</dbReference>
<evidence type="ECO:0000256" key="8">
    <source>
        <dbReference type="RuleBase" id="RU368028"/>
    </source>
</evidence>
<feature type="compositionally biased region" description="Basic and acidic residues" evidence="9">
    <location>
        <begin position="22"/>
        <end position="42"/>
    </location>
</feature>
<dbReference type="AlphaFoldDB" id="A0A0K0ERS3"/>
<keyword evidence="3 8" id="KW-0498">Mitosis</keyword>
<dbReference type="GO" id="GO:0110032">
    <property type="term" value="P:positive regulation of G2/MI transition of meiotic cell cycle"/>
    <property type="evidence" value="ECO:0007669"/>
    <property type="project" value="TreeGrafter"/>
</dbReference>
<evidence type="ECO:0000313" key="11">
    <source>
        <dbReference type="Proteomes" id="UP000035681"/>
    </source>
</evidence>
<comment type="similarity">
    <text evidence="1 8">Belongs to the MPI phosphatase family.</text>
</comment>
<dbReference type="CDD" id="cd01530">
    <property type="entry name" value="Cdc25"/>
    <property type="match status" value="1"/>
</dbReference>
<reference evidence="12" key="1">
    <citation type="submission" date="2015-08" db="UniProtKB">
        <authorList>
            <consortium name="WormBaseParasite"/>
        </authorList>
    </citation>
    <scope>IDENTIFICATION</scope>
</reference>
<evidence type="ECO:0000256" key="9">
    <source>
        <dbReference type="SAM" id="MobiDB-lite"/>
    </source>
</evidence>
<keyword evidence="4 8" id="KW-0378">Hydrolase</keyword>
<dbReference type="InterPro" id="IPR036873">
    <property type="entry name" value="Rhodanese-like_dom_sf"/>
</dbReference>
<dbReference type="GO" id="GO:0010971">
    <property type="term" value="P:positive regulation of G2/M transition of mitotic cell cycle"/>
    <property type="evidence" value="ECO:0007669"/>
    <property type="project" value="TreeGrafter"/>
</dbReference>
<name>A0A0K0ERS3_STRER</name>
<dbReference type="SUPFAM" id="SSF52821">
    <property type="entry name" value="Rhodanese/Cell cycle control phosphatase"/>
    <property type="match status" value="1"/>
</dbReference>
<dbReference type="EC" id="3.1.3.48" evidence="8"/>
<organism evidence="12">
    <name type="scientific">Strongyloides stercoralis</name>
    <name type="common">Threadworm</name>
    <dbReference type="NCBI Taxonomy" id="6248"/>
    <lineage>
        <taxon>Eukaryota</taxon>
        <taxon>Metazoa</taxon>
        <taxon>Ecdysozoa</taxon>
        <taxon>Nematoda</taxon>
        <taxon>Chromadorea</taxon>
        <taxon>Rhabditida</taxon>
        <taxon>Tylenchina</taxon>
        <taxon>Panagrolaimomorpha</taxon>
        <taxon>Strongyloidoidea</taxon>
        <taxon>Strongyloididae</taxon>
        <taxon>Strongyloides</taxon>
    </lineage>
</organism>
<evidence type="ECO:0000256" key="5">
    <source>
        <dbReference type="ARBA" id="ARBA00022912"/>
    </source>
</evidence>
<evidence type="ECO:0000313" key="12">
    <source>
        <dbReference type="WBParaSite" id="SSTP_0001215300.1"/>
    </source>
</evidence>
<protein>
    <recommendedName>
        <fullName evidence="8">M-phase inducer phosphatase</fullName>
        <ecNumber evidence="8">3.1.3.48</ecNumber>
    </recommendedName>
</protein>
<dbReference type="PROSITE" id="PS50206">
    <property type="entry name" value="RHODANESE_3"/>
    <property type="match status" value="1"/>
</dbReference>
<comment type="function">
    <text evidence="8">Tyrosine protein phosphatase which functions as a dosage-dependent inducer of mitotic progression.</text>
</comment>
<accession>A0A0K0ERS3</accession>
<keyword evidence="11" id="KW-1185">Reference proteome</keyword>
<feature type="domain" description="Rhodanese" evidence="10">
    <location>
        <begin position="318"/>
        <end position="425"/>
    </location>
</feature>
<dbReference type="PRINTS" id="PR00716">
    <property type="entry name" value="MPIPHPHTASE"/>
</dbReference>
<dbReference type="Pfam" id="PF00581">
    <property type="entry name" value="Rhodanese"/>
    <property type="match status" value="1"/>
</dbReference>
<dbReference type="Proteomes" id="UP000035681">
    <property type="component" value="Unplaced"/>
</dbReference>
<evidence type="ECO:0000256" key="2">
    <source>
        <dbReference type="ARBA" id="ARBA00022618"/>
    </source>
</evidence>
<dbReference type="STRING" id="6248.A0A0K0ERS3"/>
<dbReference type="GO" id="GO:0000086">
    <property type="term" value="P:G2/M transition of mitotic cell cycle"/>
    <property type="evidence" value="ECO:0007669"/>
    <property type="project" value="TreeGrafter"/>
</dbReference>
<evidence type="ECO:0000256" key="7">
    <source>
        <dbReference type="ARBA" id="ARBA00051722"/>
    </source>
</evidence>
<comment type="catalytic activity">
    <reaction evidence="7 8">
        <text>O-phospho-L-tyrosyl-[protein] + H2O = L-tyrosyl-[protein] + phosphate</text>
        <dbReference type="Rhea" id="RHEA:10684"/>
        <dbReference type="Rhea" id="RHEA-COMP:10136"/>
        <dbReference type="Rhea" id="RHEA-COMP:20101"/>
        <dbReference type="ChEBI" id="CHEBI:15377"/>
        <dbReference type="ChEBI" id="CHEBI:43474"/>
        <dbReference type="ChEBI" id="CHEBI:46858"/>
        <dbReference type="ChEBI" id="CHEBI:61978"/>
        <dbReference type="EC" id="3.1.3.48"/>
    </reaction>
</comment>
<dbReference type="InterPro" id="IPR000751">
    <property type="entry name" value="MPI_Phosphatase"/>
</dbReference>
<dbReference type="InterPro" id="IPR001763">
    <property type="entry name" value="Rhodanese-like_dom"/>
</dbReference>
<dbReference type="SMART" id="SM00450">
    <property type="entry name" value="RHOD"/>
    <property type="match status" value="1"/>
</dbReference>
<dbReference type="WBParaSite" id="TCONS_00001350.p1">
    <property type="protein sequence ID" value="TCONS_00001350.p1"/>
    <property type="gene ID" value="XLOC_001249"/>
</dbReference>
<dbReference type="GO" id="GO:0051301">
    <property type="term" value="P:cell division"/>
    <property type="evidence" value="ECO:0007669"/>
    <property type="project" value="UniProtKB-UniRule"/>
</dbReference>
<dbReference type="WBParaSite" id="SSTP_0001215300.1">
    <property type="protein sequence ID" value="SSTP_0001215300.1"/>
    <property type="gene ID" value="SSTP_0001215300"/>
</dbReference>
<dbReference type="Gene3D" id="3.40.250.10">
    <property type="entry name" value="Rhodanese-like domain"/>
    <property type="match status" value="1"/>
</dbReference>
<proteinExistence type="inferred from homology"/>
<keyword evidence="6 8" id="KW-0131">Cell cycle</keyword>
<sequence length="485" mass="54874">MSSKSFVLSDEVSNDSGVSSDTSRDSLHLLQDRESSENERETGGIFILLKSKEIEDEVGSDVCSVTSSRTELSGSKSLPIVELPSVKSVGRVKVGTKRKASLEGFEGNDNSENHKHTKRFQMSLKIPSMKPSLRIFKKMVGSVVKSKMPSIGLTRQSSELEVVEKEEVSLEIGKDSIEGHVSKNVSVKVEVSEEVATTEENGNLENQMNFSTSFDFDSSLIAKKQVLGKRKVLLDGTNDEPPNNKVKGGLYEQLKRPRIFSAESTSIKSSFECSVEELTSETKYTLPLVKLPQKTSSAFGSISGDTLVEVMNKHGEDFYSKYILVDCRYPYEFKGGHIKGAVNFYDSDQVSNLFFPKEESKAVDMEKKIPIFYCEFSQKRGPGMALSLRSVDRRRNVYPNVSYDELYVLDRGYKKFFVEDKYHEYCDPPGYVPMLDKSFSGELKKFQHHHQSEHRRVRRILSREKSSIVRSFEFKRRSLDFQGSD</sequence>
<dbReference type="GO" id="GO:0005737">
    <property type="term" value="C:cytoplasm"/>
    <property type="evidence" value="ECO:0007669"/>
    <property type="project" value="TreeGrafter"/>
</dbReference>
<evidence type="ECO:0000259" key="10">
    <source>
        <dbReference type="PROSITE" id="PS50206"/>
    </source>
</evidence>
<dbReference type="FunFam" id="3.40.250.10:FF:000021">
    <property type="entry name" value="M-phase inducer phosphatase cdc-25.2"/>
    <property type="match status" value="1"/>
</dbReference>
<dbReference type="GO" id="GO:0005634">
    <property type="term" value="C:nucleus"/>
    <property type="evidence" value="ECO:0007669"/>
    <property type="project" value="TreeGrafter"/>
</dbReference>
<evidence type="ECO:0000256" key="3">
    <source>
        <dbReference type="ARBA" id="ARBA00022776"/>
    </source>
</evidence>